<keyword evidence="1" id="KW-0812">Transmembrane</keyword>
<evidence type="ECO:0000256" key="1">
    <source>
        <dbReference type="SAM" id="Phobius"/>
    </source>
</evidence>
<gene>
    <name evidence="2" type="ORF">DPMN_136425</name>
</gene>
<organism evidence="2 3">
    <name type="scientific">Dreissena polymorpha</name>
    <name type="common">Zebra mussel</name>
    <name type="synonym">Mytilus polymorpha</name>
    <dbReference type="NCBI Taxonomy" id="45954"/>
    <lineage>
        <taxon>Eukaryota</taxon>
        <taxon>Metazoa</taxon>
        <taxon>Spiralia</taxon>
        <taxon>Lophotrochozoa</taxon>
        <taxon>Mollusca</taxon>
        <taxon>Bivalvia</taxon>
        <taxon>Autobranchia</taxon>
        <taxon>Heteroconchia</taxon>
        <taxon>Euheterodonta</taxon>
        <taxon>Imparidentia</taxon>
        <taxon>Neoheterodontei</taxon>
        <taxon>Myida</taxon>
        <taxon>Dreissenoidea</taxon>
        <taxon>Dreissenidae</taxon>
        <taxon>Dreissena</taxon>
    </lineage>
</organism>
<evidence type="ECO:0000313" key="3">
    <source>
        <dbReference type="Proteomes" id="UP000828390"/>
    </source>
</evidence>
<comment type="caution">
    <text evidence="2">The sequence shown here is derived from an EMBL/GenBank/DDBJ whole genome shotgun (WGS) entry which is preliminary data.</text>
</comment>
<dbReference type="AlphaFoldDB" id="A0A9D4G3B9"/>
<evidence type="ECO:0000313" key="2">
    <source>
        <dbReference type="EMBL" id="KAH3808076.1"/>
    </source>
</evidence>
<accession>A0A9D4G3B9</accession>
<dbReference type="Proteomes" id="UP000828390">
    <property type="component" value="Unassembled WGS sequence"/>
</dbReference>
<name>A0A9D4G3B9_DREPO</name>
<feature type="transmembrane region" description="Helical" evidence="1">
    <location>
        <begin position="36"/>
        <end position="59"/>
    </location>
</feature>
<keyword evidence="1" id="KW-1133">Transmembrane helix</keyword>
<sequence>MDANGEVSYVNTGSTATVSTRTGLFGDSRKRMQTRLLYGAICVLSVIVVGLVITLAVVASKTTGSNGAETPVTGCQAGGAWDLPEVDCSHAISDLDKAKCVFDSFPLIDGYEDTNIYYYYLYVFCSIVLVKPSVRNYYHICNKQNLNKCV</sequence>
<keyword evidence="3" id="KW-1185">Reference proteome</keyword>
<proteinExistence type="predicted"/>
<dbReference type="EMBL" id="JAIWYP010000006">
    <property type="protein sequence ID" value="KAH3808076.1"/>
    <property type="molecule type" value="Genomic_DNA"/>
</dbReference>
<keyword evidence="1" id="KW-0472">Membrane</keyword>
<reference evidence="2" key="1">
    <citation type="journal article" date="2019" name="bioRxiv">
        <title>The Genome of the Zebra Mussel, Dreissena polymorpha: A Resource for Invasive Species Research.</title>
        <authorList>
            <person name="McCartney M.A."/>
            <person name="Auch B."/>
            <person name="Kono T."/>
            <person name="Mallez S."/>
            <person name="Zhang Y."/>
            <person name="Obille A."/>
            <person name="Becker A."/>
            <person name="Abrahante J.E."/>
            <person name="Garbe J."/>
            <person name="Badalamenti J.P."/>
            <person name="Herman A."/>
            <person name="Mangelson H."/>
            <person name="Liachko I."/>
            <person name="Sullivan S."/>
            <person name="Sone E.D."/>
            <person name="Koren S."/>
            <person name="Silverstein K.A.T."/>
            <person name="Beckman K.B."/>
            <person name="Gohl D.M."/>
        </authorList>
    </citation>
    <scope>NUCLEOTIDE SEQUENCE</scope>
    <source>
        <strain evidence="2">Duluth1</strain>
        <tissue evidence="2">Whole animal</tissue>
    </source>
</reference>
<feature type="transmembrane region" description="Helical" evidence="1">
    <location>
        <begin position="116"/>
        <end position="134"/>
    </location>
</feature>
<reference evidence="2" key="2">
    <citation type="submission" date="2020-11" db="EMBL/GenBank/DDBJ databases">
        <authorList>
            <person name="McCartney M.A."/>
            <person name="Auch B."/>
            <person name="Kono T."/>
            <person name="Mallez S."/>
            <person name="Becker A."/>
            <person name="Gohl D.M."/>
            <person name="Silverstein K.A.T."/>
            <person name="Koren S."/>
            <person name="Bechman K.B."/>
            <person name="Herman A."/>
            <person name="Abrahante J.E."/>
            <person name="Garbe J."/>
        </authorList>
    </citation>
    <scope>NUCLEOTIDE SEQUENCE</scope>
    <source>
        <strain evidence="2">Duluth1</strain>
        <tissue evidence="2">Whole animal</tissue>
    </source>
</reference>
<protein>
    <submittedName>
        <fullName evidence="2">Uncharacterized protein</fullName>
    </submittedName>
</protein>